<evidence type="ECO:0000313" key="2">
    <source>
        <dbReference type="Proteomes" id="UP000006729"/>
    </source>
</evidence>
<accession>A0ACC0S553</accession>
<gene>
    <name evidence="1" type="ORF">POPTR_012G095700v4</name>
</gene>
<keyword evidence="2" id="KW-1185">Reference proteome</keyword>
<sequence length="119" mass="13530">MADTAYFNGETVLDGIPRKQFQVEILDQLVEIDLAVGFRCTDDYLVKQQQAGAWKQKLQAYAEQSRPLEDCYQKRKRLLDFQVGSAPAENWQGLLAALHLQHTNTVYSSKKLAVRSSLL</sequence>
<comment type="caution">
    <text evidence="1">The sequence shown here is derived from an EMBL/GenBank/DDBJ whole genome shotgun (WGS) entry which is preliminary data.</text>
</comment>
<protein>
    <submittedName>
        <fullName evidence="1">Uncharacterized protein</fullName>
    </submittedName>
</protein>
<name>A0ACC0S553_POPTR</name>
<proteinExistence type="predicted"/>
<dbReference type="Proteomes" id="UP000006729">
    <property type="component" value="Chromosome 12"/>
</dbReference>
<organism evidence="1 2">
    <name type="scientific">Populus trichocarpa</name>
    <name type="common">Western balsam poplar</name>
    <name type="synonym">Populus balsamifera subsp. trichocarpa</name>
    <dbReference type="NCBI Taxonomy" id="3694"/>
    <lineage>
        <taxon>Eukaryota</taxon>
        <taxon>Viridiplantae</taxon>
        <taxon>Streptophyta</taxon>
        <taxon>Embryophyta</taxon>
        <taxon>Tracheophyta</taxon>
        <taxon>Spermatophyta</taxon>
        <taxon>Magnoliopsida</taxon>
        <taxon>eudicotyledons</taxon>
        <taxon>Gunneridae</taxon>
        <taxon>Pentapetalae</taxon>
        <taxon>rosids</taxon>
        <taxon>fabids</taxon>
        <taxon>Malpighiales</taxon>
        <taxon>Salicaceae</taxon>
        <taxon>Saliceae</taxon>
        <taxon>Populus</taxon>
    </lineage>
</organism>
<reference evidence="1 2" key="1">
    <citation type="journal article" date="2006" name="Science">
        <title>The genome of black cottonwood, Populus trichocarpa (Torr. &amp; Gray).</title>
        <authorList>
            <person name="Tuskan G.A."/>
            <person name="Difazio S."/>
            <person name="Jansson S."/>
            <person name="Bohlmann J."/>
            <person name="Grigoriev I."/>
            <person name="Hellsten U."/>
            <person name="Putnam N."/>
            <person name="Ralph S."/>
            <person name="Rombauts S."/>
            <person name="Salamov A."/>
            <person name="Schein J."/>
            <person name="Sterck L."/>
            <person name="Aerts A."/>
            <person name="Bhalerao R.R."/>
            <person name="Bhalerao R.P."/>
            <person name="Blaudez D."/>
            <person name="Boerjan W."/>
            <person name="Brun A."/>
            <person name="Brunner A."/>
            <person name="Busov V."/>
            <person name="Campbell M."/>
            <person name="Carlson J."/>
            <person name="Chalot M."/>
            <person name="Chapman J."/>
            <person name="Chen G.L."/>
            <person name="Cooper D."/>
            <person name="Coutinho P.M."/>
            <person name="Couturier J."/>
            <person name="Covert S."/>
            <person name="Cronk Q."/>
            <person name="Cunningham R."/>
            <person name="Davis J."/>
            <person name="Degroeve S."/>
            <person name="Dejardin A."/>
            <person name="Depamphilis C."/>
            <person name="Detter J."/>
            <person name="Dirks B."/>
            <person name="Dubchak I."/>
            <person name="Duplessis S."/>
            <person name="Ehlting J."/>
            <person name="Ellis B."/>
            <person name="Gendler K."/>
            <person name="Goodstein D."/>
            <person name="Gribskov M."/>
            <person name="Grimwood J."/>
            <person name="Groover A."/>
            <person name="Gunter L."/>
            <person name="Hamberger B."/>
            <person name="Heinze B."/>
            <person name="Helariutta Y."/>
            <person name="Henrissat B."/>
            <person name="Holligan D."/>
            <person name="Holt R."/>
            <person name="Huang W."/>
            <person name="Islam-Faridi N."/>
            <person name="Jones S."/>
            <person name="Jones-Rhoades M."/>
            <person name="Jorgensen R."/>
            <person name="Joshi C."/>
            <person name="Kangasjarvi J."/>
            <person name="Karlsson J."/>
            <person name="Kelleher C."/>
            <person name="Kirkpatrick R."/>
            <person name="Kirst M."/>
            <person name="Kohler A."/>
            <person name="Kalluri U."/>
            <person name="Larimer F."/>
            <person name="Leebens-Mack J."/>
            <person name="Leple J.C."/>
            <person name="Locascio P."/>
            <person name="Lou Y."/>
            <person name="Lucas S."/>
            <person name="Martin F."/>
            <person name="Montanini B."/>
            <person name="Napoli C."/>
            <person name="Nelson D.R."/>
            <person name="Nelson C."/>
            <person name="Nieminen K."/>
            <person name="Nilsson O."/>
            <person name="Pereda V."/>
            <person name="Peter G."/>
            <person name="Philippe R."/>
            <person name="Pilate G."/>
            <person name="Poliakov A."/>
            <person name="Razumovskaya J."/>
            <person name="Richardson P."/>
            <person name="Rinaldi C."/>
            <person name="Ritland K."/>
            <person name="Rouze P."/>
            <person name="Ryaboy D."/>
            <person name="Schmutz J."/>
            <person name="Schrader J."/>
            <person name="Segerman B."/>
            <person name="Shin H."/>
            <person name="Siddiqui A."/>
            <person name="Sterky F."/>
            <person name="Terry A."/>
            <person name="Tsai C.J."/>
            <person name="Uberbacher E."/>
            <person name="Unneberg P."/>
            <person name="Vahala J."/>
            <person name="Wall K."/>
            <person name="Wessler S."/>
            <person name="Yang G."/>
            <person name="Yin T."/>
            <person name="Douglas C."/>
            <person name="Marra M."/>
            <person name="Sandberg G."/>
            <person name="Van de Peer Y."/>
            <person name="Rokhsar D."/>
        </authorList>
    </citation>
    <scope>NUCLEOTIDE SEQUENCE [LARGE SCALE GENOMIC DNA]</scope>
    <source>
        <strain evidence="2">cv. Nisqually</strain>
    </source>
</reference>
<evidence type="ECO:0000313" key="1">
    <source>
        <dbReference type="EMBL" id="KAI9384680.1"/>
    </source>
</evidence>
<dbReference type="EMBL" id="CM009301">
    <property type="protein sequence ID" value="KAI9384680.1"/>
    <property type="molecule type" value="Genomic_DNA"/>
</dbReference>